<dbReference type="CDD" id="cd02440">
    <property type="entry name" value="AdoMet_MTases"/>
    <property type="match status" value="1"/>
</dbReference>
<name>A0A0R1HS63_9LACO</name>
<keyword evidence="2" id="KW-0489">Methyltransferase</keyword>
<evidence type="ECO:0000259" key="1">
    <source>
        <dbReference type="Pfam" id="PF05175"/>
    </source>
</evidence>
<accession>A0A0R1HS63</accession>
<evidence type="ECO:0000313" key="3">
    <source>
        <dbReference type="Proteomes" id="UP000050911"/>
    </source>
</evidence>
<organism evidence="2 3">
    <name type="scientific">Secundilactobacillus kimchicus JCM 15530</name>
    <dbReference type="NCBI Taxonomy" id="1302272"/>
    <lineage>
        <taxon>Bacteria</taxon>
        <taxon>Bacillati</taxon>
        <taxon>Bacillota</taxon>
        <taxon>Bacilli</taxon>
        <taxon>Lactobacillales</taxon>
        <taxon>Lactobacillaceae</taxon>
        <taxon>Secundilactobacillus</taxon>
    </lineage>
</organism>
<dbReference type="PANTHER" id="PTHR47739">
    <property type="entry name" value="TRNA1(VAL) (ADENINE(37)-N6)-METHYLTRANSFERASE"/>
    <property type="match status" value="1"/>
</dbReference>
<dbReference type="SUPFAM" id="SSF53335">
    <property type="entry name" value="S-adenosyl-L-methionine-dependent methyltransferases"/>
    <property type="match status" value="1"/>
</dbReference>
<dbReference type="RefSeq" id="WP_056941793.1">
    <property type="nucleotide sequence ID" value="NZ_AZCX01000001.1"/>
</dbReference>
<dbReference type="InterPro" id="IPR050210">
    <property type="entry name" value="tRNA_Adenine-N(6)_MTase"/>
</dbReference>
<feature type="domain" description="Methyltransferase small" evidence="1">
    <location>
        <begin position="22"/>
        <end position="137"/>
    </location>
</feature>
<gene>
    <name evidence="2" type="ORF">FC96_GL000383</name>
</gene>
<dbReference type="InterPro" id="IPR007848">
    <property type="entry name" value="Small_mtfrase_dom"/>
</dbReference>
<dbReference type="Gene3D" id="3.40.50.150">
    <property type="entry name" value="Vaccinia Virus protein VP39"/>
    <property type="match status" value="1"/>
</dbReference>
<keyword evidence="2" id="KW-0808">Transferase</keyword>
<reference evidence="2 3" key="1">
    <citation type="journal article" date="2015" name="Genome Announc.">
        <title>Expanding the biotechnology potential of lactobacilli through comparative genomics of 213 strains and associated genera.</title>
        <authorList>
            <person name="Sun Z."/>
            <person name="Harris H.M."/>
            <person name="McCann A."/>
            <person name="Guo C."/>
            <person name="Argimon S."/>
            <person name="Zhang W."/>
            <person name="Yang X."/>
            <person name="Jeffery I.B."/>
            <person name="Cooney J.C."/>
            <person name="Kagawa T.F."/>
            <person name="Liu W."/>
            <person name="Song Y."/>
            <person name="Salvetti E."/>
            <person name="Wrobel A."/>
            <person name="Rasinkangas P."/>
            <person name="Parkhill J."/>
            <person name="Rea M.C."/>
            <person name="O'Sullivan O."/>
            <person name="Ritari J."/>
            <person name="Douillard F.P."/>
            <person name="Paul Ross R."/>
            <person name="Yang R."/>
            <person name="Briner A.E."/>
            <person name="Felis G.E."/>
            <person name="de Vos W.M."/>
            <person name="Barrangou R."/>
            <person name="Klaenhammer T.R."/>
            <person name="Caufield P.W."/>
            <person name="Cui Y."/>
            <person name="Zhang H."/>
            <person name="O'Toole P.W."/>
        </authorList>
    </citation>
    <scope>NUCLEOTIDE SEQUENCE [LARGE SCALE GENOMIC DNA]</scope>
    <source>
        <strain evidence="2 3">JCM 15530</strain>
    </source>
</reference>
<dbReference type="PATRIC" id="fig|1302272.5.peg.380"/>
<proteinExistence type="predicted"/>
<dbReference type="EMBL" id="AZCX01000001">
    <property type="protein sequence ID" value="KRK49456.1"/>
    <property type="molecule type" value="Genomic_DNA"/>
</dbReference>
<dbReference type="PANTHER" id="PTHR47739:SF1">
    <property type="entry name" value="TRNA1(VAL) (ADENINE(37)-N6)-METHYLTRANSFERASE"/>
    <property type="match status" value="1"/>
</dbReference>
<protein>
    <submittedName>
        <fullName evidence="2">O-methyltransferase</fullName>
    </submittedName>
</protein>
<dbReference type="GO" id="GO:0008168">
    <property type="term" value="F:methyltransferase activity"/>
    <property type="evidence" value="ECO:0007669"/>
    <property type="project" value="UniProtKB-KW"/>
</dbReference>
<dbReference type="AlphaFoldDB" id="A0A0R1HS63"/>
<dbReference type="GO" id="GO:0032259">
    <property type="term" value="P:methylation"/>
    <property type="evidence" value="ECO:0007669"/>
    <property type="project" value="UniProtKB-KW"/>
</dbReference>
<dbReference type="OrthoDB" id="9777257at2"/>
<sequence length="257" mass="28678">MTQDLLRQNERIDQLYSQNISIIQSPEVFSFSLDAVLLADFAKGPVKPTGQMVDLCAGNGAVGLFMASKSRGHILMVELQERLADMAQRSVILNHLDDRIDVLNRDLATITDTIAKDSVDVVTCNPPYFADLPSSKKNPNPYLAIARHEMTTNLTQIVMMTSDLLKMGGRAYFVHRPDRLLELTRELAEHRLSAKRVKFVYPKPGKPANMVLIEAIKDGKQTGLTVLPPLMTYGSDGHYSDEVRKMLYGNHHAGQND</sequence>
<dbReference type="Proteomes" id="UP000050911">
    <property type="component" value="Unassembled WGS sequence"/>
</dbReference>
<keyword evidence="3" id="KW-1185">Reference proteome</keyword>
<dbReference type="STRING" id="1302272.FC96_GL000383"/>
<dbReference type="InterPro" id="IPR029063">
    <property type="entry name" value="SAM-dependent_MTases_sf"/>
</dbReference>
<comment type="caution">
    <text evidence="2">The sequence shown here is derived from an EMBL/GenBank/DDBJ whole genome shotgun (WGS) entry which is preliminary data.</text>
</comment>
<dbReference type="Pfam" id="PF05175">
    <property type="entry name" value="MTS"/>
    <property type="match status" value="1"/>
</dbReference>
<evidence type="ECO:0000313" key="2">
    <source>
        <dbReference type="EMBL" id="KRK49456.1"/>
    </source>
</evidence>